<comment type="caution">
    <text evidence="3">The sequence shown here is derived from an EMBL/GenBank/DDBJ whole genome shotgun (WGS) entry which is preliminary data.</text>
</comment>
<keyword evidence="1 3" id="KW-0378">Hydrolase</keyword>
<dbReference type="NCBIfam" id="TIGR00976">
    <property type="entry name" value="CocE_NonD"/>
    <property type="match status" value="1"/>
</dbReference>
<gene>
    <name evidence="3" type="ORF">Q7X28_17910</name>
</gene>
<dbReference type="InterPro" id="IPR050585">
    <property type="entry name" value="Xaa-Pro_dipeptidyl-ppase/CocE"/>
</dbReference>
<evidence type="ECO:0000259" key="2">
    <source>
        <dbReference type="SMART" id="SM00939"/>
    </source>
</evidence>
<dbReference type="SMART" id="SM00939">
    <property type="entry name" value="PepX_C"/>
    <property type="match status" value="1"/>
</dbReference>
<dbReference type="InterPro" id="IPR000383">
    <property type="entry name" value="Xaa-Pro-like_dom"/>
</dbReference>
<dbReference type="SUPFAM" id="SSF49785">
    <property type="entry name" value="Galactose-binding domain-like"/>
    <property type="match status" value="1"/>
</dbReference>
<dbReference type="SUPFAM" id="SSF53474">
    <property type="entry name" value="alpha/beta-Hydrolases"/>
    <property type="match status" value="1"/>
</dbReference>
<evidence type="ECO:0000313" key="3">
    <source>
        <dbReference type="EMBL" id="MDP0399799.1"/>
    </source>
</evidence>
<evidence type="ECO:0000313" key="4">
    <source>
        <dbReference type="Proteomes" id="UP001178281"/>
    </source>
</evidence>
<dbReference type="InterPro" id="IPR005674">
    <property type="entry name" value="CocE/Ser_esterase"/>
</dbReference>
<reference evidence="3" key="1">
    <citation type="submission" date="2023-08" db="EMBL/GenBank/DDBJ databases">
        <title>The draft genome of Tsukamurella strandjordii strain 050030.</title>
        <authorList>
            <person name="Zhao F."/>
            <person name="Feng Y."/>
            <person name="Zong Z."/>
        </authorList>
    </citation>
    <scope>NUCLEOTIDE SEQUENCE</scope>
    <source>
        <strain evidence="3">050030</strain>
    </source>
</reference>
<evidence type="ECO:0000256" key="1">
    <source>
        <dbReference type="ARBA" id="ARBA00022801"/>
    </source>
</evidence>
<dbReference type="Pfam" id="PF02129">
    <property type="entry name" value="Peptidase_S15"/>
    <property type="match status" value="1"/>
</dbReference>
<sequence>MTSSRSGRANARQVPARGPVRFPLWDRGRALPVPNREHHARVDHVLPLGDPTGGADARAWREAVDGRLTYPRVHIDRNVDITMSDGVRLRATVVRPAERDGRPVPTPYPAILNLNPYNRTVVDAIDESTHAAFLGPALTRAAKPLTAGTVDLSGGLLEGFGINRRLVRSGYAQVIVDVRGTGTSHGVWQILGPREQQDSVEVMDWAREQPWCNGKLGMGGWSYSAINSLQAAGHNPEGLGAIFAIEGSEDIVRDIYITGGLPSVFIPLWLGAVNALKWLYNPRTLLRDTVNGNVIRWLMSRIGSPATELGSVVRGVVTGRDPRVNDNPYFTERHAKVDAITAPTFLFGGWHDLFGRSTPRIYSRLNLPAGQKQMVITDGYHFDMGSGFGGTQAPPRIDVLERAWYDRWLKGIDNGVDRYGPVTLEQQGGGWTAGESFPRAGARTQRLYATPAPSGTAEHARYDGGLATYPARRRDLASTRIDLRGLASPDLTHVLAGLTKALPFTDDASLQERGAISFTSPPAAAPVQLSGAINVHLVTRCEGEEAIWTVTVNDVAPDGTSTVLTGGALMASNRAIDEARSEYDADGELLAPFHPLTWSAKQKVVPGETIELDVDVVATDALIEEGHRLRVDVYAGSVPRYLATLPDLARTRLGRQDVLLRPDRPSYVSLQLVGDPGW</sequence>
<dbReference type="Proteomes" id="UP001178281">
    <property type="component" value="Unassembled WGS sequence"/>
</dbReference>
<accession>A0AA90NS43</accession>
<dbReference type="RefSeq" id="WP_305112335.1">
    <property type="nucleotide sequence ID" value="NZ_JAUTIX010000007.1"/>
</dbReference>
<organism evidence="3 4">
    <name type="scientific">Tsukamurella strandjordii</name>
    <dbReference type="NCBI Taxonomy" id="147577"/>
    <lineage>
        <taxon>Bacteria</taxon>
        <taxon>Bacillati</taxon>
        <taxon>Actinomycetota</taxon>
        <taxon>Actinomycetes</taxon>
        <taxon>Mycobacteriales</taxon>
        <taxon>Tsukamurellaceae</taxon>
        <taxon>Tsukamurella</taxon>
    </lineage>
</organism>
<dbReference type="Gene3D" id="2.60.120.260">
    <property type="entry name" value="Galactose-binding domain-like"/>
    <property type="match status" value="1"/>
</dbReference>
<proteinExistence type="predicted"/>
<protein>
    <submittedName>
        <fullName evidence="3">CocE/NonD family hydrolase</fullName>
    </submittedName>
</protein>
<dbReference type="PANTHER" id="PTHR43056:SF10">
    <property type="entry name" value="COCE_NOND FAMILY, PUTATIVE (AFU_ORTHOLOGUE AFUA_7G00600)-RELATED"/>
    <property type="match status" value="1"/>
</dbReference>
<dbReference type="EMBL" id="JAUTIX010000007">
    <property type="protein sequence ID" value="MDP0399799.1"/>
    <property type="molecule type" value="Genomic_DNA"/>
</dbReference>
<dbReference type="InterPro" id="IPR013736">
    <property type="entry name" value="Xaa-Pro_dipept_C"/>
</dbReference>
<keyword evidence="4" id="KW-1185">Reference proteome</keyword>
<dbReference type="PANTHER" id="PTHR43056">
    <property type="entry name" value="PEPTIDASE S9 PROLYL OLIGOPEPTIDASE"/>
    <property type="match status" value="1"/>
</dbReference>
<dbReference type="AlphaFoldDB" id="A0AA90NS43"/>
<dbReference type="GO" id="GO:0008239">
    <property type="term" value="F:dipeptidyl-peptidase activity"/>
    <property type="evidence" value="ECO:0007669"/>
    <property type="project" value="InterPro"/>
</dbReference>
<dbReference type="InterPro" id="IPR008979">
    <property type="entry name" value="Galactose-bd-like_sf"/>
</dbReference>
<dbReference type="InterPro" id="IPR029058">
    <property type="entry name" value="AB_hydrolase_fold"/>
</dbReference>
<dbReference type="Pfam" id="PF08530">
    <property type="entry name" value="PepX_C"/>
    <property type="match status" value="1"/>
</dbReference>
<name>A0AA90NS43_9ACTN</name>
<dbReference type="Gene3D" id="3.40.50.1820">
    <property type="entry name" value="alpha/beta hydrolase"/>
    <property type="match status" value="1"/>
</dbReference>
<feature type="domain" description="Xaa-Pro dipeptidyl-peptidase C-terminal" evidence="2">
    <location>
        <begin position="402"/>
        <end position="669"/>
    </location>
</feature>